<dbReference type="EMBL" id="JAXCLW010000010">
    <property type="protein sequence ID" value="MDY0885488.1"/>
    <property type="molecule type" value="Genomic_DNA"/>
</dbReference>
<keyword evidence="3" id="KW-1185">Reference proteome</keyword>
<sequence length="166" mass="18187">MGPIVSSSFLASGALPVLSEFEFGLILISHAFQRWMVRCMAAAGYPDLSPIDVLVLHSVQHRSKPKRLADICLVLNIEDTHVVSYSVKKLERQKLISSHKQGKEKMIAITAAGAKACEQYKEIREALLVEPVISLGVDEATLSRIASQMRTLSGYYDQGSRSAASL</sequence>
<dbReference type="Gene3D" id="1.10.10.10">
    <property type="entry name" value="Winged helix-like DNA-binding domain superfamily/Winged helix DNA-binding domain"/>
    <property type="match status" value="1"/>
</dbReference>
<dbReference type="InterPro" id="IPR000835">
    <property type="entry name" value="HTH_MarR-typ"/>
</dbReference>
<protein>
    <submittedName>
        <fullName evidence="2">Winged helix DNA-binding protein</fullName>
    </submittedName>
</protein>
<dbReference type="InterPro" id="IPR014601">
    <property type="entry name" value="Trans_reg_MarR_HTH"/>
</dbReference>
<dbReference type="RefSeq" id="WP_320510562.1">
    <property type="nucleotide sequence ID" value="NZ_JAXCLW010000010.1"/>
</dbReference>
<dbReference type="Proteomes" id="UP001279642">
    <property type="component" value="Unassembled WGS sequence"/>
</dbReference>
<evidence type="ECO:0000259" key="1">
    <source>
        <dbReference type="Pfam" id="PF13463"/>
    </source>
</evidence>
<evidence type="ECO:0000313" key="2">
    <source>
        <dbReference type="EMBL" id="MDY0885488.1"/>
    </source>
</evidence>
<dbReference type="InterPro" id="IPR036390">
    <property type="entry name" value="WH_DNA-bd_sf"/>
</dbReference>
<reference evidence="2 3" key="1">
    <citation type="journal article" date="2016" name="Antonie Van Leeuwenhoek">
        <title>Dongia soli sp. nov., isolated from soil from Dokdo, Korea.</title>
        <authorList>
            <person name="Kim D.U."/>
            <person name="Lee H."/>
            <person name="Kim H."/>
            <person name="Kim S.G."/>
            <person name="Ka J.O."/>
        </authorList>
    </citation>
    <scope>NUCLEOTIDE SEQUENCE [LARGE SCALE GENOMIC DNA]</scope>
    <source>
        <strain evidence="2 3">D78</strain>
    </source>
</reference>
<dbReference type="PIRSF" id="PIRSF036158">
    <property type="entry name" value="UCP036158_MarR"/>
    <property type="match status" value="1"/>
</dbReference>
<dbReference type="SUPFAM" id="SSF46785">
    <property type="entry name" value="Winged helix' DNA-binding domain"/>
    <property type="match status" value="1"/>
</dbReference>
<proteinExistence type="predicted"/>
<gene>
    <name evidence="2" type="ORF">SMD27_21790</name>
</gene>
<keyword evidence="2" id="KW-0238">DNA-binding</keyword>
<name>A0ABU5EGX0_9PROT</name>
<dbReference type="GO" id="GO:0003677">
    <property type="term" value="F:DNA binding"/>
    <property type="evidence" value="ECO:0007669"/>
    <property type="project" value="UniProtKB-KW"/>
</dbReference>
<dbReference type="InterPro" id="IPR036388">
    <property type="entry name" value="WH-like_DNA-bd_sf"/>
</dbReference>
<feature type="domain" description="HTH marR-type" evidence="1">
    <location>
        <begin position="48"/>
        <end position="113"/>
    </location>
</feature>
<evidence type="ECO:0000313" key="3">
    <source>
        <dbReference type="Proteomes" id="UP001279642"/>
    </source>
</evidence>
<dbReference type="Pfam" id="PF13463">
    <property type="entry name" value="HTH_27"/>
    <property type="match status" value="1"/>
</dbReference>
<comment type="caution">
    <text evidence="2">The sequence shown here is derived from an EMBL/GenBank/DDBJ whole genome shotgun (WGS) entry which is preliminary data.</text>
</comment>
<organism evidence="2 3">
    <name type="scientific">Dongia soli</name>
    <dbReference type="NCBI Taxonomy" id="600628"/>
    <lineage>
        <taxon>Bacteria</taxon>
        <taxon>Pseudomonadati</taxon>
        <taxon>Pseudomonadota</taxon>
        <taxon>Alphaproteobacteria</taxon>
        <taxon>Rhodospirillales</taxon>
        <taxon>Dongiaceae</taxon>
        <taxon>Dongia</taxon>
    </lineage>
</organism>
<accession>A0ABU5EGX0</accession>